<keyword evidence="3" id="KW-0547">Nucleotide-binding</keyword>
<reference evidence="6 7" key="1">
    <citation type="submission" date="2017-02" db="EMBL/GenBank/DDBJ databases">
        <authorList>
            <person name="Dridi B."/>
        </authorList>
    </citation>
    <scope>NUCLEOTIDE SEQUENCE [LARGE SCALE GENOMIC DNA]</scope>
    <source>
        <strain evidence="6 7">JB380</strain>
    </source>
</reference>
<proteinExistence type="inferred from homology"/>
<protein>
    <submittedName>
        <fullName evidence="6">Zinc ABC transporter, ATP-binding protein ZnuC</fullName>
    </submittedName>
</protein>
<dbReference type="InterPro" id="IPR017871">
    <property type="entry name" value="ABC_transporter-like_CS"/>
</dbReference>
<keyword evidence="4 6" id="KW-0067">ATP-binding</keyword>
<organism evidence="6 7">
    <name type="scientific">Halomonas citrativorans</name>
    <dbReference type="NCBI Taxonomy" id="2742612"/>
    <lineage>
        <taxon>Bacteria</taxon>
        <taxon>Pseudomonadati</taxon>
        <taxon>Pseudomonadota</taxon>
        <taxon>Gammaproteobacteria</taxon>
        <taxon>Oceanospirillales</taxon>
        <taxon>Halomonadaceae</taxon>
        <taxon>Halomonas</taxon>
    </lineage>
</organism>
<dbReference type="Pfam" id="PF00005">
    <property type="entry name" value="ABC_tran"/>
    <property type="match status" value="1"/>
</dbReference>
<accession>A0A1R4I116</accession>
<dbReference type="PROSITE" id="PS50893">
    <property type="entry name" value="ABC_TRANSPORTER_2"/>
    <property type="match status" value="1"/>
</dbReference>
<comment type="similarity">
    <text evidence="1">Belongs to the ABC transporter superfamily.</text>
</comment>
<dbReference type="GO" id="GO:0016887">
    <property type="term" value="F:ATP hydrolysis activity"/>
    <property type="evidence" value="ECO:0007669"/>
    <property type="project" value="InterPro"/>
</dbReference>
<evidence type="ECO:0000313" key="7">
    <source>
        <dbReference type="Proteomes" id="UP000196331"/>
    </source>
</evidence>
<dbReference type="Proteomes" id="UP000196331">
    <property type="component" value="Unassembled WGS sequence"/>
</dbReference>
<dbReference type="InterPro" id="IPR003439">
    <property type="entry name" value="ABC_transporter-like_ATP-bd"/>
</dbReference>
<dbReference type="SUPFAM" id="SSF52540">
    <property type="entry name" value="P-loop containing nucleoside triphosphate hydrolases"/>
    <property type="match status" value="1"/>
</dbReference>
<dbReference type="SMART" id="SM00382">
    <property type="entry name" value="AAA"/>
    <property type="match status" value="1"/>
</dbReference>
<dbReference type="InterPro" id="IPR027417">
    <property type="entry name" value="P-loop_NTPase"/>
</dbReference>
<dbReference type="GO" id="GO:0005524">
    <property type="term" value="F:ATP binding"/>
    <property type="evidence" value="ECO:0007669"/>
    <property type="project" value="UniProtKB-KW"/>
</dbReference>
<dbReference type="PANTHER" id="PTHR42734:SF5">
    <property type="entry name" value="IRON TRANSPORT SYSTEM ATP-BINDING PROTEIN HI_0361-RELATED"/>
    <property type="match status" value="1"/>
</dbReference>
<keyword evidence="2" id="KW-0813">Transport</keyword>
<dbReference type="AlphaFoldDB" id="A0A1R4I116"/>
<dbReference type="CDD" id="cd03235">
    <property type="entry name" value="ABC_Metallic_Cations"/>
    <property type="match status" value="1"/>
</dbReference>
<evidence type="ECO:0000259" key="5">
    <source>
        <dbReference type="PROSITE" id="PS50893"/>
    </source>
</evidence>
<dbReference type="EMBL" id="FUKM01000046">
    <property type="protein sequence ID" value="SJN13571.1"/>
    <property type="molecule type" value="Genomic_DNA"/>
</dbReference>
<evidence type="ECO:0000256" key="3">
    <source>
        <dbReference type="ARBA" id="ARBA00022741"/>
    </source>
</evidence>
<comment type="caution">
    <text evidence="6">The sequence shown here is derived from an EMBL/GenBank/DDBJ whole genome shotgun (WGS) entry which is preliminary data.</text>
</comment>
<evidence type="ECO:0000256" key="2">
    <source>
        <dbReference type="ARBA" id="ARBA00022448"/>
    </source>
</evidence>
<dbReference type="PROSITE" id="PS00211">
    <property type="entry name" value="ABC_TRANSPORTER_1"/>
    <property type="match status" value="1"/>
</dbReference>
<dbReference type="Gene3D" id="3.40.50.300">
    <property type="entry name" value="P-loop containing nucleotide triphosphate hydrolases"/>
    <property type="match status" value="1"/>
</dbReference>
<gene>
    <name evidence="6" type="ORF">CZ787_10765</name>
</gene>
<sequence>MPLLFNVIVGHETAAIGDDTACGAVGAGGVGWRVAQMSQRTSSRLQLKNLHLAQGHRTVLEHVDGDIRPGAITALIGANGAGKSTLIQAIMGELRPAGGNVICSVPSERRAWLPQQLALDLTFPMSVEELVMTGSWPSHGALKGYCAVHYRKGRDIMARLGISHLAHRPLGELSGGQRQRALIGRTLMQEAELLLLDEPFANVDSDTVDILIRILRQMADDGTTIIIVLHDMDHLRRLADEILMLNGGHARWVAPSELHHQQLPAQAVPFSLGEHHAGTA</sequence>
<evidence type="ECO:0000256" key="4">
    <source>
        <dbReference type="ARBA" id="ARBA00022840"/>
    </source>
</evidence>
<dbReference type="InterPro" id="IPR003593">
    <property type="entry name" value="AAA+_ATPase"/>
</dbReference>
<evidence type="ECO:0000256" key="1">
    <source>
        <dbReference type="ARBA" id="ARBA00005417"/>
    </source>
</evidence>
<feature type="domain" description="ABC transporter" evidence="5">
    <location>
        <begin position="45"/>
        <end position="272"/>
    </location>
</feature>
<name>A0A1R4I116_9GAMM</name>
<dbReference type="PANTHER" id="PTHR42734">
    <property type="entry name" value="METAL TRANSPORT SYSTEM ATP-BINDING PROTEIN TM_0124-RELATED"/>
    <property type="match status" value="1"/>
</dbReference>
<dbReference type="InterPro" id="IPR050153">
    <property type="entry name" value="Metal_Ion_Import_ABC"/>
</dbReference>
<evidence type="ECO:0000313" key="6">
    <source>
        <dbReference type="EMBL" id="SJN13571.1"/>
    </source>
</evidence>